<comment type="similarity">
    <text evidence="1">Belongs to the glycosyltransferase 2 family.</text>
</comment>
<evidence type="ECO:0000256" key="2">
    <source>
        <dbReference type="ARBA" id="ARBA00022676"/>
    </source>
</evidence>
<proteinExistence type="inferred from homology"/>
<keyword evidence="3 4" id="KW-0808">Transferase</keyword>
<dbReference type="SUPFAM" id="SSF53448">
    <property type="entry name" value="Nucleotide-diphospho-sugar transferases"/>
    <property type="match status" value="1"/>
</dbReference>
<protein>
    <submittedName>
        <fullName evidence="4">Glycosyltransferase family 2 protein</fullName>
    </submittedName>
</protein>
<evidence type="ECO:0000313" key="5">
    <source>
        <dbReference type="Proteomes" id="UP000316093"/>
    </source>
</evidence>
<dbReference type="OrthoDB" id="9771846at2"/>
<keyword evidence="5" id="KW-1185">Reference proteome</keyword>
<dbReference type="AlphaFoldDB" id="A0A4Y5Z0D0"/>
<dbReference type="Proteomes" id="UP000316093">
    <property type="component" value="Chromosome"/>
</dbReference>
<dbReference type="PANTHER" id="PTHR43179:SF12">
    <property type="entry name" value="GALACTOFURANOSYLTRANSFERASE GLFT2"/>
    <property type="match status" value="1"/>
</dbReference>
<dbReference type="KEGG" id="lpy:FIV34_06030"/>
<dbReference type="PANTHER" id="PTHR43179">
    <property type="entry name" value="RHAMNOSYLTRANSFERASE WBBL"/>
    <property type="match status" value="1"/>
</dbReference>
<evidence type="ECO:0000256" key="3">
    <source>
        <dbReference type="ARBA" id="ARBA00022679"/>
    </source>
</evidence>
<organism evidence="4 5">
    <name type="scientific">Luteibacter pinisoli</name>
    <dbReference type="NCBI Taxonomy" id="2589080"/>
    <lineage>
        <taxon>Bacteria</taxon>
        <taxon>Pseudomonadati</taxon>
        <taxon>Pseudomonadota</taxon>
        <taxon>Gammaproteobacteria</taxon>
        <taxon>Lysobacterales</taxon>
        <taxon>Rhodanobacteraceae</taxon>
        <taxon>Luteibacter</taxon>
    </lineage>
</organism>
<accession>A0A4Y5Z0D0</accession>
<reference evidence="4 5" key="1">
    <citation type="submission" date="2019-06" db="EMBL/GenBank/DDBJ databases">
        <title>A complete genome sequence for Luteibacter pinisoli MAH-14.</title>
        <authorList>
            <person name="Baltrus D.A."/>
        </authorList>
    </citation>
    <scope>NUCLEOTIDE SEQUENCE [LARGE SCALE GENOMIC DNA]</scope>
    <source>
        <strain evidence="4 5">MAH-14</strain>
    </source>
</reference>
<name>A0A4Y5Z0D0_9GAMM</name>
<gene>
    <name evidence="4" type="ORF">FIV34_06030</name>
</gene>
<evidence type="ECO:0000256" key="1">
    <source>
        <dbReference type="ARBA" id="ARBA00006739"/>
    </source>
</evidence>
<dbReference type="GO" id="GO:0016757">
    <property type="term" value="F:glycosyltransferase activity"/>
    <property type="evidence" value="ECO:0007669"/>
    <property type="project" value="UniProtKB-KW"/>
</dbReference>
<sequence>MDLAGSIGCAATSAAWWPGLRIWLRRSHRVLEKNSLWWPLRRSGGVSVTDCIGVVLHFRASELTEACIRSLAQEGLGDAIVVDNSEDGGASLADLRARLVDSSMRLTFVEPGRNLGYAAGINAALASLGASLGSAHVLLINSDATLAPGTLRRLADSVADDEAVVAAPLIDGPTGLVPARTYYRHFSAMINPVGPGMHGHALLGGACLLISRRLLRLPLFDETFFFYGDDIEFGHRVVRQGGVLRDVPEGVVRHQGSAASGNGSLFYEYHMTRAHLLLVQRLDQGRACRWAMYAGRAVLLPLRACVRMMRFRSLTAWRALLMATADVASGRVRSLTPPSGPRA</sequence>
<dbReference type="EMBL" id="CP041046">
    <property type="protein sequence ID" value="QDE38790.1"/>
    <property type="molecule type" value="Genomic_DNA"/>
</dbReference>
<keyword evidence="2" id="KW-0328">Glycosyltransferase</keyword>
<evidence type="ECO:0000313" key="4">
    <source>
        <dbReference type="EMBL" id="QDE38790.1"/>
    </source>
</evidence>
<dbReference type="InterPro" id="IPR029044">
    <property type="entry name" value="Nucleotide-diphossugar_trans"/>
</dbReference>
<dbReference type="Pfam" id="PF13641">
    <property type="entry name" value="Glyco_tranf_2_3"/>
    <property type="match status" value="1"/>
</dbReference>
<dbReference type="Gene3D" id="3.90.550.10">
    <property type="entry name" value="Spore Coat Polysaccharide Biosynthesis Protein SpsA, Chain A"/>
    <property type="match status" value="1"/>
</dbReference>